<sequence>MVNFELSSEQKEITDMAMKFARNEMMPKANEYDESGKLPMEILTKAWELGLVNTCIPPEYGGTGFTTLDSMIITEALAYGCLGMNTTLMANDLALLPITIAGNDEQKKRFLTPFTESYKLASFCLTEPGHGSDAAGIKTTIKEDGDHYVINGQKMWITNAGYADLFVIYCTTDPELKHKGISCIVLDDKNVEGLEIGAKEKKMGHKSSDTRAVTFNNVRIPKENLLGKLGEGWNIAKQTLDHSRPMVAASAVGGAQCALDHAVKYAKERVQFGKPIAKHQAIQMMVADMAMKIESARLLVHKAAWQLDQGETNTLLASYAKAYGADMFMEVATDAVQIFGGYGYSNEYPVEKIMRDAKLIQIYEGTSQIQRLVIAKEIFSRS</sequence>
<dbReference type="Pfam" id="PF00441">
    <property type="entry name" value="Acyl-CoA_dh_1"/>
    <property type="match status" value="1"/>
</dbReference>
<proteinExistence type="inferred from homology"/>
<dbReference type="InterPro" id="IPR006089">
    <property type="entry name" value="Acyl-CoA_DH_CS"/>
</dbReference>
<dbReference type="Gene3D" id="1.10.540.10">
    <property type="entry name" value="Acyl-CoA dehydrogenase/oxidase, N-terminal domain"/>
    <property type="match status" value="1"/>
</dbReference>
<dbReference type="SUPFAM" id="SSF56645">
    <property type="entry name" value="Acyl-CoA dehydrogenase NM domain-like"/>
    <property type="match status" value="1"/>
</dbReference>
<dbReference type="Pfam" id="PF02770">
    <property type="entry name" value="Acyl-CoA_dh_M"/>
    <property type="match status" value="1"/>
</dbReference>
<dbReference type="InterPro" id="IPR009075">
    <property type="entry name" value="AcylCo_DH/oxidase_C"/>
</dbReference>
<organism evidence="10 11">
    <name type="scientific">Halobacteriovorax marinus</name>
    <dbReference type="NCBI Taxonomy" id="97084"/>
    <lineage>
        <taxon>Bacteria</taxon>
        <taxon>Pseudomonadati</taxon>
        <taxon>Bdellovibrionota</taxon>
        <taxon>Bacteriovoracia</taxon>
        <taxon>Bacteriovoracales</taxon>
        <taxon>Halobacteriovoraceae</taxon>
        <taxon>Halobacteriovorax</taxon>
    </lineage>
</organism>
<keyword evidence="3 6" id="KW-0285">Flavoprotein</keyword>
<dbReference type="PIRSF" id="PIRSF016578">
    <property type="entry name" value="HsaA"/>
    <property type="match status" value="1"/>
</dbReference>
<dbReference type="InterPro" id="IPR013786">
    <property type="entry name" value="AcylCoA_DH/ox_N"/>
</dbReference>
<dbReference type="FunFam" id="1.20.140.10:FF:000011">
    <property type="entry name" value="Medium-chain specific acyl-CoA dehydrogenase, mitochondrial"/>
    <property type="match status" value="1"/>
</dbReference>
<accession>A0A1Y5F176</accession>
<dbReference type="InterPro" id="IPR037069">
    <property type="entry name" value="AcylCoA_DH/ox_N_sf"/>
</dbReference>
<evidence type="ECO:0000256" key="3">
    <source>
        <dbReference type="ARBA" id="ARBA00022630"/>
    </source>
</evidence>
<evidence type="ECO:0000256" key="1">
    <source>
        <dbReference type="ARBA" id="ARBA00001974"/>
    </source>
</evidence>
<dbReference type="Gene3D" id="2.40.110.10">
    <property type="entry name" value="Butyryl-CoA Dehydrogenase, subunit A, domain 2"/>
    <property type="match status" value="1"/>
</dbReference>
<keyword evidence="4 6" id="KW-0274">FAD</keyword>
<dbReference type="GO" id="GO:0003995">
    <property type="term" value="F:acyl-CoA dehydrogenase activity"/>
    <property type="evidence" value="ECO:0007669"/>
    <property type="project" value="InterPro"/>
</dbReference>
<evidence type="ECO:0000313" key="11">
    <source>
        <dbReference type="Proteomes" id="UP000196531"/>
    </source>
</evidence>
<reference evidence="11" key="1">
    <citation type="journal article" date="2017" name="Proc. Natl. Acad. Sci. U.S.A.">
        <title>Simulation of Deepwater Horizon oil plume reveals substrate specialization within a complex community of hydrocarbon-degraders.</title>
        <authorList>
            <person name="Hu P."/>
            <person name="Dubinsky E.A."/>
            <person name="Probst A.J."/>
            <person name="Wang J."/>
            <person name="Sieber C.M.K."/>
            <person name="Tom L.M."/>
            <person name="Gardinali P."/>
            <person name="Banfield J.F."/>
            <person name="Atlas R.M."/>
            <person name="Andersen G.L."/>
        </authorList>
    </citation>
    <scope>NUCLEOTIDE SEQUENCE [LARGE SCALE GENOMIC DNA]</scope>
</reference>
<evidence type="ECO:0000313" key="10">
    <source>
        <dbReference type="EMBL" id="OUR92894.1"/>
    </source>
</evidence>
<dbReference type="EMBL" id="MAAO01000016">
    <property type="protein sequence ID" value="OUR92894.1"/>
    <property type="molecule type" value="Genomic_DNA"/>
</dbReference>
<dbReference type="InterPro" id="IPR006091">
    <property type="entry name" value="Acyl-CoA_Oxase/DH_mid-dom"/>
</dbReference>
<evidence type="ECO:0000256" key="2">
    <source>
        <dbReference type="ARBA" id="ARBA00009347"/>
    </source>
</evidence>
<gene>
    <name evidence="10" type="ORF">A9Q84_20495</name>
</gene>
<dbReference type="GO" id="GO:0050660">
    <property type="term" value="F:flavin adenine dinucleotide binding"/>
    <property type="evidence" value="ECO:0007669"/>
    <property type="project" value="InterPro"/>
</dbReference>
<feature type="domain" description="Acyl-CoA dehydrogenase/oxidase N-terminal" evidence="9">
    <location>
        <begin position="8"/>
        <end position="115"/>
    </location>
</feature>
<dbReference type="InterPro" id="IPR009100">
    <property type="entry name" value="AcylCoA_DH/oxidase_NM_dom_sf"/>
</dbReference>
<dbReference type="PANTHER" id="PTHR43884">
    <property type="entry name" value="ACYL-COA DEHYDROGENASE"/>
    <property type="match status" value="1"/>
</dbReference>
<name>A0A1Y5F176_9BACT</name>
<evidence type="ECO:0000256" key="6">
    <source>
        <dbReference type="RuleBase" id="RU362125"/>
    </source>
</evidence>
<feature type="domain" description="Acyl-CoA oxidase/dehydrogenase middle" evidence="8">
    <location>
        <begin position="122"/>
        <end position="218"/>
    </location>
</feature>
<comment type="cofactor">
    <cofactor evidence="1 6">
        <name>FAD</name>
        <dbReference type="ChEBI" id="CHEBI:57692"/>
    </cofactor>
</comment>
<evidence type="ECO:0000256" key="5">
    <source>
        <dbReference type="ARBA" id="ARBA00023002"/>
    </source>
</evidence>
<dbReference type="Gene3D" id="1.20.140.10">
    <property type="entry name" value="Butyryl-CoA Dehydrogenase, subunit A, domain 3"/>
    <property type="match status" value="1"/>
</dbReference>
<evidence type="ECO:0000259" key="7">
    <source>
        <dbReference type="Pfam" id="PF00441"/>
    </source>
</evidence>
<dbReference type="PANTHER" id="PTHR43884:SF12">
    <property type="entry name" value="ISOVALERYL-COA DEHYDROGENASE, MITOCHONDRIAL-RELATED"/>
    <property type="match status" value="1"/>
</dbReference>
<keyword evidence="5 6" id="KW-0560">Oxidoreductase</keyword>
<dbReference type="FunFam" id="2.40.110.10:FF:000001">
    <property type="entry name" value="Acyl-CoA dehydrogenase, mitochondrial"/>
    <property type="match status" value="1"/>
</dbReference>
<dbReference type="InterPro" id="IPR046373">
    <property type="entry name" value="Acyl-CoA_Oxase/DH_mid-dom_sf"/>
</dbReference>
<feature type="domain" description="Acyl-CoA dehydrogenase/oxidase C-terminal" evidence="7">
    <location>
        <begin position="230"/>
        <end position="378"/>
    </location>
</feature>
<evidence type="ECO:0000256" key="4">
    <source>
        <dbReference type="ARBA" id="ARBA00022827"/>
    </source>
</evidence>
<dbReference type="Proteomes" id="UP000196531">
    <property type="component" value="Unassembled WGS sequence"/>
</dbReference>
<dbReference type="PROSITE" id="PS00073">
    <property type="entry name" value="ACYL_COA_DH_2"/>
    <property type="match status" value="1"/>
</dbReference>
<evidence type="ECO:0000259" key="8">
    <source>
        <dbReference type="Pfam" id="PF02770"/>
    </source>
</evidence>
<dbReference type="SUPFAM" id="SSF47203">
    <property type="entry name" value="Acyl-CoA dehydrogenase C-terminal domain-like"/>
    <property type="match status" value="1"/>
</dbReference>
<protein>
    <submittedName>
        <fullName evidence="10">Acyl-CoA dehydrogenase</fullName>
    </submittedName>
</protein>
<comment type="similarity">
    <text evidence="2 6">Belongs to the acyl-CoA dehydrogenase family.</text>
</comment>
<dbReference type="InterPro" id="IPR036250">
    <property type="entry name" value="AcylCo_DH-like_C"/>
</dbReference>
<dbReference type="Pfam" id="PF02771">
    <property type="entry name" value="Acyl-CoA_dh_N"/>
    <property type="match status" value="1"/>
</dbReference>
<dbReference type="AlphaFoldDB" id="A0A1Y5F176"/>
<evidence type="ECO:0000259" key="9">
    <source>
        <dbReference type="Pfam" id="PF02771"/>
    </source>
</evidence>
<comment type="caution">
    <text evidence="10">The sequence shown here is derived from an EMBL/GenBank/DDBJ whole genome shotgun (WGS) entry which is preliminary data.</text>
</comment>